<feature type="compositionally biased region" description="Basic and acidic residues" evidence="1">
    <location>
        <begin position="404"/>
        <end position="422"/>
    </location>
</feature>
<accession>A0ABT7DQI7</accession>
<evidence type="ECO:0000256" key="1">
    <source>
        <dbReference type="SAM" id="MobiDB-lite"/>
    </source>
</evidence>
<dbReference type="RefSeq" id="WP_283833151.1">
    <property type="nucleotide sequence ID" value="NZ_JASJEU010000025.1"/>
</dbReference>
<feature type="compositionally biased region" description="Basic and acidic residues" evidence="1">
    <location>
        <begin position="378"/>
        <end position="392"/>
    </location>
</feature>
<evidence type="ECO:0000313" key="3">
    <source>
        <dbReference type="Proteomes" id="UP001232750"/>
    </source>
</evidence>
<dbReference type="EMBL" id="JASJEU010000025">
    <property type="protein sequence ID" value="MDJ1651799.1"/>
    <property type="molecule type" value="Genomic_DNA"/>
</dbReference>
<evidence type="ECO:0008006" key="4">
    <source>
        <dbReference type="Google" id="ProtNLM"/>
    </source>
</evidence>
<proteinExistence type="predicted"/>
<keyword evidence="3" id="KW-1185">Reference proteome</keyword>
<dbReference type="Proteomes" id="UP001232750">
    <property type="component" value="Unassembled WGS sequence"/>
</dbReference>
<feature type="compositionally biased region" description="Polar residues" evidence="1">
    <location>
        <begin position="428"/>
        <end position="437"/>
    </location>
</feature>
<reference evidence="2 3" key="1">
    <citation type="submission" date="2023-05" db="EMBL/GenBank/DDBJ databases">
        <title>Gordonibacter KGMB12511T sp. nov., isolated from faeces of healthy Korean.</title>
        <authorList>
            <person name="Kim H.S."/>
            <person name="Kim J.-S."/>
            <person name="Suh M.K."/>
            <person name="Eom M.K."/>
            <person name="Do H.E."/>
            <person name="Lee J.-S."/>
        </authorList>
    </citation>
    <scope>NUCLEOTIDE SEQUENCE [LARGE SCALE GENOMIC DNA]</scope>
    <source>
        <strain evidence="2 3">KGMB12511</strain>
    </source>
</reference>
<protein>
    <recommendedName>
        <fullName evidence="4">Replication protein</fullName>
    </recommendedName>
</protein>
<evidence type="ECO:0000313" key="2">
    <source>
        <dbReference type="EMBL" id="MDJ1651799.1"/>
    </source>
</evidence>
<name>A0ABT7DQI7_9ACTN</name>
<gene>
    <name evidence="2" type="ORF">QNJ86_13390</name>
</gene>
<comment type="caution">
    <text evidence="2">The sequence shown here is derived from an EMBL/GenBank/DDBJ whole genome shotgun (WGS) entry which is preliminary data.</text>
</comment>
<organism evidence="2 3">
    <name type="scientific">Gordonibacter faecis</name>
    <dbReference type="NCBI Taxonomy" id="3047475"/>
    <lineage>
        <taxon>Bacteria</taxon>
        <taxon>Bacillati</taxon>
        <taxon>Actinomycetota</taxon>
        <taxon>Coriobacteriia</taxon>
        <taxon>Eggerthellales</taxon>
        <taxon>Eggerthellaceae</taxon>
        <taxon>Gordonibacter</taxon>
    </lineage>
</organism>
<sequence>MSLYANIFRLGDGLIQKKGEPSGLYKTNPIIVGNNGSFPIKRVMFEDEFESLLSQFQEYEWAILNGVTYWGRNNLAASQSKMCAMIFDLDGVTEKTLGSFMDGVSAGYYPQPNFITLSGHGVHLYYVFEQPISLYPNIKTQLKQLKYALTRVIWNERTSTDKNVQCQGINQGYRIVGGKTKIEGVAVRAFEVDSHPITLDYLNEFVDEKSKIDTSKLYRDSKTSLAEAREKWPQWYERRIVNKEPPGTWKAPRRVYEWWKTQIFDSAVYGHRYYCLMALAIFAIKCDIKEEELRKDAFSFVKMLNDLHPEDPFLESDVESALDCFDERYITFPRVSLEALTGIPIPENKRNHQDRYTHLQADHWEIDGETVENPCKKNREESLRKAREEGRITGRPKGSGSKEYAVKDYFAEHPDSSSRKAAEALGISPTTVQKWRP</sequence>
<feature type="region of interest" description="Disordered" evidence="1">
    <location>
        <begin position="378"/>
        <end position="437"/>
    </location>
</feature>